<feature type="transmembrane region" description="Helical" evidence="10">
    <location>
        <begin position="35"/>
        <end position="51"/>
    </location>
</feature>
<keyword evidence="9 10" id="KW-0275">Fatty acid biosynthesis</keyword>
<sequence>MTTKVYDPQMPLVEQLLALKDPRTADWVTMKDPKYIAITILGYLYMAKIWGPRFMRDRKPYDLSRVIQCYNVFQIIANSYFCSRLFYLAFNKLNYSPFCQGLSYSMQPDSVELINTLYYYLLVRTIDFADTLFFILKKKFTHISQLHVIHHTIVVFAGWQFLRFGADGQSVLAVCLNATIHIIMYSYYFLASLGPQMQPYLWWKKYLTTIQIVQFLLMIGHALIPVWIDCGYPRVLLCVAIPQVILILGFFVNFYIQSYMTTKKGRNTSGQTETAKDQHIVGNSTMCFSMVSFEEPKKNE</sequence>
<dbReference type="FunCoup" id="A0A7M7KZX6">
    <property type="interactions" value="1"/>
</dbReference>
<evidence type="ECO:0000256" key="4">
    <source>
        <dbReference type="ARBA" id="ARBA00022692"/>
    </source>
</evidence>
<dbReference type="InterPro" id="IPR002076">
    <property type="entry name" value="ELO_fam"/>
</dbReference>
<dbReference type="OMA" id="CEWPRAM"/>
<evidence type="ECO:0000256" key="6">
    <source>
        <dbReference type="ARBA" id="ARBA00022989"/>
    </source>
</evidence>
<dbReference type="InParanoid" id="A0A7M7KZX6"/>
<keyword evidence="7 10" id="KW-0443">Lipid metabolism</keyword>
<evidence type="ECO:0000313" key="12">
    <source>
        <dbReference type="Proteomes" id="UP000594260"/>
    </source>
</evidence>
<evidence type="ECO:0000256" key="8">
    <source>
        <dbReference type="ARBA" id="ARBA00023136"/>
    </source>
</evidence>
<evidence type="ECO:0000256" key="1">
    <source>
        <dbReference type="ARBA" id="ARBA00004141"/>
    </source>
</evidence>
<keyword evidence="6 10" id="KW-1133">Transmembrane helix</keyword>
<feature type="transmembrane region" description="Helical" evidence="10">
    <location>
        <begin position="148"/>
        <end position="165"/>
    </location>
</feature>
<dbReference type="GO" id="GO:0034625">
    <property type="term" value="P:fatty acid elongation, monounsaturated fatty acid"/>
    <property type="evidence" value="ECO:0007669"/>
    <property type="project" value="TreeGrafter"/>
</dbReference>
<evidence type="ECO:0000256" key="2">
    <source>
        <dbReference type="ARBA" id="ARBA00022516"/>
    </source>
</evidence>
<dbReference type="PANTHER" id="PTHR11157:SF69">
    <property type="entry name" value="ELONGATION OF VERY LONG CHAIN FATTY ACIDS PROTEIN 7"/>
    <property type="match status" value="1"/>
</dbReference>
<accession>A0A7M7KZX6</accession>
<organism evidence="11 12">
    <name type="scientific">Varroa destructor</name>
    <name type="common">Honeybee mite</name>
    <dbReference type="NCBI Taxonomy" id="109461"/>
    <lineage>
        <taxon>Eukaryota</taxon>
        <taxon>Metazoa</taxon>
        <taxon>Ecdysozoa</taxon>
        <taxon>Arthropoda</taxon>
        <taxon>Chelicerata</taxon>
        <taxon>Arachnida</taxon>
        <taxon>Acari</taxon>
        <taxon>Parasitiformes</taxon>
        <taxon>Mesostigmata</taxon>
        <taxon>Gamasina</taxon>
        <taxon>Dermanyssoidea</taxon>
        <taxon>Varroidae</taxon>
        <taxon>Varroa</taxon>
    </lineage>
</organism>
<feature type="transmembrane region" description="Helical" evidence="10">
    <location>
        <begin position="72"/>
        <end position="90"/>
    </location>
</feature>
<dbReference type="OrthoDB" id="434092at2759"/>
<dbReference type="KEGG" id="vde:111255421"/>
<dbReference type="GO" id="GO:0005789">
    <property type="term" value="C:endoplasmic reticulum membrane"/>
    <property type="evidence" value="ECO:0007669"/>
    <property type="project" value="TreeGrafter"/>
</dbReference>
<evidence type="ECO:0000313" key="11">
    <source>
        <dbReference type="EnsemblMetazoa" id="XP_022673117"/>
    </source>
</evidence>
<feature type="transmembrane region" description="Helical" evidence="10">
    <location>
        <begin position="234"/>
        <end position="256"/>
    </location>
</feature>
<dbReference type="GO" id="GO:0009922">
    <property type="term" value="F:fatty acid elongase activity"/>
    <property type="evidence" value="ECO:0007669"/>
    <property type="project" value="UniProtKB-EC"/>
</dbReference>
<dbReference type="AlphaFoldDB" id="A0A7M7KZX6"/>
<dbReference type="GO" id="GO:0030148">
    <property type="term" value="P:sphingolipid biosynthetic process"/>
    <property type="evidence" value="ECO:0007669"/>
    <property type="project" value="TreeGrafter"/>
</dbReference>
<reference evidence="11" key="1">
    <citation type="submission" date="2021-01" db="UniProtKB">
        <authorList>
            <consortium name="EnsemblMetazoa"/>
        </authorList>
    </citation>
    <scope>IDENTIFICATION</scope>
</reference>
<name>A0A7M7KZX6_VARDE</name>
<evidence type="ECO:0000256" key="9">
    <source>
        <dbReference type="ARBA" id="ARBA00023160"/>
    </source>
</evidence>
<evidence type="ECO:0000256" key="10">
    <source>
        <dbReference type="RuleBase" id="RU361115"/>
    </source>
</evidence>
<evidence type="ECO:0000256" key="3">
    <source>
        <dbReference type="ARBA" id="ARBA00022679"/>
    </source>
</evidence>
<dbReference type="GeneID" id="111255421"/>
<evidence type="ECO:0000256" key="7">
    <source>
        <dbReference type="ARBA" id="ARBA00023098"/>
    </source>
</evidence>
<proteinExistence type="inferred from homology"/>
<feature type="transmembrane region" description="Helical" evidence="10">
    <location>
        <begin position="117"/>
        <end position="136"/>
    </location>
</feature>
<keyword evidence="2 10" id="KW-0444">Lipid biosynthesis</keyword>
<comment type="similarity">
    <text evidence="10">Belongs to the ELO family.</text>
</comment>
<dbReference type="Pfam" id="PF01151">
    <property type="entry name" value="ELO"/>
    <property type="match status" value="1"/>
</dbReference>
<dbReference type="GO" id="GO:0042761">
    <property type="term" value="P:very long-chain fatty acid biosynthetic process"/>
    <property type="evidence" value="ECO:0007669"/>
    <property type="project" value="TreeGrafter"/>
</dbReference>
<evidence type="ECO:0000256" key="5">
    <source>
        <dbReference type="ARBA" id="ARBA00022832"/>
    </source>
</evidence>
<dbReference type="EC" id="2.3.1.199" evidence="10"/>
<comment type="subcellular location">
    <subcellularLocation>
        <location evidence="1">Membrane</location>
        <topology evidence="1">Multi-pass membrane protein</topology>
    </subcellularLocation>
</comment>
<keyword evidence="3 10" id="KW-0808">Transferase</keyword>
<keyword evidence="5 10" id="KW-0276">Fatty acid metabolism</keyword>
<feature type="transmembrane region" description="Helical" evidence="10">
    <location>
        <begin position="171"/>
        <end position="194"/>
    </location>
</feature>
<dbReference type="GO" id="GO:0019367">
    <property type="term" value="P:fatty acid elongation, saturated fatty acid"/>
    <property type="evidence" value="ECO:0007669"/>
    <property type="project" value="TreeGrafter"/>
</dbReference>
<dbReference type="EnsemblMetazoa" id="XM_022817382">
    <property type="protein sequence ID" value="XP_022673117"/>
    <property type="gene ID" value="LOC111255421"/>
</dbReference>
<comment type="catalytic activity">
    <reaction evidence="10">
        <text>a very-long-chain acyl-CoA + malonyl-CoA + H(+) = a very-long-chain 3-oxoacyl-CoA + CO2 + CoA</text>
        <dbReference type="Rhea" id="RHEA:32727"/>
        <dbReference type="ChEBI" id="CHEBI:15378"/>
        <dbReference type="ChEBI" id="CHEBI:16526"/>
        <dbReference type="ChEBI" id="CHEBI:57287"/>
        <dbReference type="ChEBI" id="CHEBI:57384"/>
        <dbReference type="ChEBI" id="CHEBI:90725"/>
        <dbReference type="ChEBI" id="CHEBI:90736"/>
        <dbReference type="EC" id="2.3.1.199"/>
    </reaction>
</comment>
<dbReference type="RefSeq" id="XP_022673117.1">
    <property type="nucleotide sequence ID" value="XM_022817382.1"/>
</dbReference>
<dbReference type="Proteomes" id="UP000594260">
    <property type="component" value="Unplaced"/>
</dbReference>
<keyword evidence="8 10" id="KW-0472">Membrane</keyword>
<protein>
    <recommendedName>
        <fullName evidence="10">Elongation of very long chain fatty acids protein</fullName>
        <ecNumber evidence="10">2.3.1.199</ecNumber>
    </recommendedName>
    <alternativeName>
        <fullName evidence="10">Very-long-chain 3-oxoacyl-CoA synthase</fullName>
    </alternativeName>
</protein>
<dbReference type="GO" id="GO:0034626">
    <property type="term" value="P:fatty acid elongation, polyunsaturated fatty acid"/>
    <property type="evidence" value="ECO:0007669"/>
    <property type="project" value="TreeGrafter"/>
</dbReference>
<feature type="transmembrane region" description="Helical" evidence="10">
    <location>
        <begin position="206"/>
        <end position="228"/>
    </location>
</feature>
<keyword evidence="4 10" id="KW-0812">Transmembrane</keyword>
<dbReference type="PANTHER" id="PTHR11157">
    <property type="entry name" value="FATTY ACID ACYL TRANSFERASE-RELATED"/>
    <property type="match status" value="1"/>
</dbReference>
<keyword evidence="12" id="KW-1185">Reference proteome</keyword>